<feature type="transmembrane region" description="Helical" evidence="1">
    <location>
        <begin position="77"/>
        <end position="101"/>
    </location>
</feature>
<protein>
    <submittedName>
        <fullName evidence="2">Uncharacterized protein</fullName>
    </submittedName>
</protein>
<name>A0ABS9UT43_9BACT</name>
<dbReference type="EMBL" id="JAKZGS010000020">
    <property type="protein sequence ID" value="MCH7399785.1"/>
    <property type="molecule type" value="Genomic_DNA"/>
</dbReference>
<dbReference type="RefSeq" id="WP_241276280.1">
    <property type="nucleotide sequence ID" value="NZ_JAKZGS010000020.1"/>
</dbReference>
<keyword evidence="1" id="KW-0812">Transmembrane</keyword>
<evidence type="ECO:0000256" key="1">
    <source>
        <dbReference type="SAM" id="Phobius"/>
    </source>
</evidence>
<feature type="transmembrane region" description="Helical" evidence="1">
    <location>
        <begin position="6"/>
        <end position="28"/>
    </location>
</feature>
<reference evidence="2" key="1">
    <citation type="submission" date="2022-03" db="EMBL/GenBank/DDBJ databases">
        <title>De novo assembled genomes of Belliella spp. (Cyclobacteriaceae) strains.</title>
        <authorList>
            <person name="Szabo A."/>
            <person name="Korponai K."/>
            <person name="Felfoldi T."/>
        </authorList>
    </citation>
    <scope>NUCLEOTIDE SEQUENCE</scope>
    <source>
        <strain evidence="2">DSM 107340</strain>
    </source>
</reference>
<evidence type="ECO:0000313" key="2">
    <source>
        <dbReference type="EMBL" id="MCH7399785.1"/>
    </source>
</evidence>
<keyword evidence="3" id="KW-1185">Reference proteome</keyword>
<sequence length="109" mass="11670">MDSIDIFLYVSYLLIIVGVIVAVLMPLIKSLDNPKSLAKTAAGVVALGVIFLIAFSTSDSEVAPKYLGDPFYMTPTLAKFVGGMLVTTYVLAILALLGIVFTELNKAIR</sequence>
<keyword evidence="1" id="KW-0472">Membrane</keyword>
<proteinExistence type="predicted"/>
<dbReference type="Proteomes" id="UP001165488">
    <property type="component" value="Unassembled WGS sequence"/>
</dbReference>
<feature type="transmembrane region" description="Helical" evidence="1">
    <location>
        <begin position="40"/>
        <end position="57"/>
    </location>
</feature>
<accession>A0ABS9UT43</accession>
<gene>
    <name evidence="2" type="ORF">MM236_17455</name>
</gene>
<organism evidence="2 3">
    <name type="scientific">Belliella calami</name>
    <dbReference type="NCBI Taxonomy" id="2923436"/>
    <lineage>
        <taxon>Bacteria</taxon>
        <taxon>Pseudomonadati</taxon>
        <taxon>Bacteroidota</taxon>
        <taxon>Cytophagia</taxon>
        <taxon>Cytophagales</taxon>
        <taxon>Cyclobacteriaceae</taxon>
        <taxon>Belliella</taxon>
    </lineage>
</organism>
<keyword evidence="1" id="KW-1133">Transmembrane helix</keyword>
<evidence type="ECO:0000313" key="3">
    <source>
        <dbReference type="Proteomes" id="UP001165488"/>
    </source>
</evidence>
<comment type="caution">
    <text evidence="2">The sequence shown here is derived from an EMBL/GenBank/DDBJ whole genome shotgun (WGS) entry which is preliminary data.</text>
</comment>